<dbReference type="STRING" id="104102.AtDm6_2693"/>
<name>A0A094YKR4_9PROT</name>
<keyword evidence="2" id="KW-1185">Reference proteome</keyword>
<dbReference type="AlphaFoldDB" id="A0A094YKR4"/>
<sequence length="79" mass="8787">MAEELLTLQQVFSELNTQVARAGGNNAFARLHGRNKGTVSNWSNCNREVSDACLEALGLERVEMFRRKKPITPGRVKNG</sequence>
<evidence type="ECO:0000313" key="2">
    <source>
        <dbReference type="Proteomes" id="UP000029448"/>
    </source>
</evidence>
<dbReference type="Proteomes" id="UP000029448">
    <property type="component" value="Unassembled WGS sequence"/>
</dbReference>
<gene>
    <name evidence="1" type="ORF">AtDm6_2693</name>
</gene>
<reference evidence="1 2" key="1">
    <citation type="submission" date="2014-06" db="EMBL/GenBank/DDBJ databases">
        <title>Functional and comparative genomic analyses of the Drosophila gut microbiota identify candidate symbiosis factors.</title>
        <authorList>
            <person name="Newell P.D."/>
            <person name="Chaston J.M."/>
            <person name="Douglas A.E."/>
        </authorList>
    </citation>
    <scope>NUCLEOTIDE SEQUENCE [LARGE SCALE GENOMIC DNA]</scope>
    <source>
        <strain evidence="1 2">DmCS_006</strain>
    </source>
</reference>
<accession>A0A094YKR4</accession>
<comment type="caution">
    <text evidence="1">The sequence shown here is derived from an EMBL/GenBank/DDBJ whole genome shotgun (WGS) entry which is preliminary data.</text>
</comment>
<evidence type="ECO:0000313" key="1">
    <source>
        <dbReference type="EMBL" id="KGB21927.1"/>
    </source>
</evidence>
<dbReference type="RefSeq" id="WP_035381460.1">
    <property type="nucleotide sequence ID" value="NZ_JAUYUW010000001.1"/>
</dbReference>
<dbReference type="PATRIC" id="fig|104102.7.peg.2657"/>
<protein>
    <submittedName>
        <fullName evidence="1">Uncharacterized protein</fullName>
    </submittedName>
</protein>
<organism evidence="1 2">
    <name type="scientific">Acetobacter tropicalis</name>
    <dbReference type="NCBI Taxonomy" id="104102"/>
    <lineage>
        <taxon>Bacteria</taxon>
        <taxon>Pseudomonadati</taxon>
        <taxon>Pseudomonadota</taxon>
        <taxon>Alphaproteobacteria</taxon>
        <taxon>Acetobacterales</taxon>
        <taxon>Acetobacteraceae</taxon>
        <taxon>Acetobacter</taxon>
    </lineage>
</organism>
<dbReference type="EMBL" id="JOKM01000093">
    <property type="protein sequence ID" value="KGB21927.1"/>
    <property type="molecule type" value="Genomic_DNA"/>
</dbReference>
<proteinExistence type="predicted"/>
<dbReference type="GeneID" id="89479923"/>